<feature type="compositionally biased region" description="Polar residues" evidence="1">
    <location>
        <begin position="30"/>
        <end position="40"/>
    </location>
</feature>
<dbReference type="EMBL" id="CYKH01001680">
    <property type="protein sequence ID" value="CUI14864.1"/>
    <property type="molecule type" value="Genomic_DNA"/>
</dbReference>
<accession>A0A0S4KGP9</accession>
<keyword evidence="3" id="KW-1185">Reference proteome</keyword>
<dbReference type="VEuPathDB" id="TriTrypDB:BSAL_17965"/>
<name>A0A0S4KGP9_BODSA</name>
<proteinExistence type="predicted"/>
<gene>
    <name evidence="2" type="ORF">BSAL_17965</name>
</gene>
<organism evidence="2 3">
    <name type="scientific">Bodo saltans</name>
    <name type="common">Flagellated protozoan</name>
    <dbReference type="NCBI Taxonomy" id="75058"/>
    <lineage>
        <taxon>Eukaryota</taxon>
        <taxon>Discoba</taxon>
        <taxon>Euglenozoa</taxon>
        <taxon>Kinetoplastea</taxon>
        <taxon>Metakinetoplastina</taxon>
        <taxon>Eubodonida</taxon>
        <taxon>Bodonidae</taxon>
        <taxon>Bodo</taxon>
    </lineage>
</organism>
<protein>
    <submittedName>
        <fullName evidence="2">Uncharacterized protein</fullName>
    </submittedName>
</protein>
<reference evidence="3" key="1">
    <citation type="submission" date="2015-09" db="EMBL/GenBank/DDBJ databases">
        <authorList>
            <consortium name="Pathogen Informatics"/>
        </authorList>
    </citation>
    <scope>NUCLEOTIDE SEQUENCE [LARGE SCALE GENOMIC DNA]</scope>
    <source>
        <strain evidence="3">Lake Konstanz</strain>
    </source>
</reference>
<feature type="compositionally biased region" description="Low complexity" evidence="1">
    <location>
        <begin position="18"/>
        <end position="29"/>
    </location>
</feature>
<feature type="compositionally biased region" description="Polar residues" evidence="1">
    <location>
        <begin position="50"/>
        <end position="61"/>
    </location>
</feature>
<evidence type="ECO:0000313" key="2">
    <source>
        <dbReference type="EMBL" id="CUI14864.1"/>
    </source>
</evidence>
<dbReference type="AlphaFoldDB" id="A0A0S4KGP9"/>
<evidence type="ECO:0000313" key="3">
    <source>
        <dbReference type="Proteomes" id="UP000051952"/>
    </source>
</evidence>
<dbReference type="Proteomes" id="UP000051952">
    <property type="component" value="Unassembled WGS sequence"/>
</dbReference>
<evidence type="ECO:0000256" key="1">
    <source>
        <dbReference type="SAM" id="MobiDB-lite"/>
    </source>
</evidence>
<sequence>MTSTTAFRIDGGNHKEGQQQQMQYHGQPQVPYSPSGASHLQSKRPPNIHIGSSNTAEMNGGTTTSTSPAPPTTAQTVMAPKAIQLSANGQHKLEAHARSVTPLFFF</sequence>
<feature type="region of interest" description="Disordered" evidence="1">
    <location>
        <begin position="1"/>
        <end position="74"/>
    </location>
</feature>